<sequence>MTGPLTILDQWAVSLGTLVLTFTSNPTLAAPLKESFLYYRPFECDFPPCTLGNVRIHATVKKLLPKVVGRKISSGMKFVFNSLRPLCMFVWG</sequence>
<evidence type="ECO:0000313" key="2">
    <source>
        <dbReference type="Proteomes" id="UP000887116"/>
    </source>
</evidence>
<dbReference type="OrthoDB" id="10275076at2759"/>
<keyword evidence="2" id="KW-1185">Reference proteome</keyword>
<proteinExistence type="predicted"/>
<dbReference type="Proteomes" id="UP000887116">
    <property type="component" value="Unassembled WGS sequence"/>
</dbReference>
<gene>
    <name evidence="1" type="ORF">TNCT_354871</name>
</gene>
<dbReference type="AlphaFoldDB" id="A0A8X6FHN9"/>
<evidence type="ECO:0000313" key="1">
    <source>
        <dbReference type="EMBL" id="GFQ80437.1"/>
    </source>
</evidence>
<protein>
    <submittedName>
        <fullName evidence="1">Uncharacterized protein</fullName>
    </submittedName>
</protein>
<comment type="caution">
    <text evidence="1">The sequence shown here is derived from an EMBL/GenBank/DDBJ whole genome shotgun (WGS) entry which is preliminary data.</text>
</comment>
<accession>A0A8X6FHN9</accession>
<reference evidence="1" key="1">
    <citation type="submission" date="2020-07" db="EMBL/GenBank/DDBJ databases">
        <title>Multicomponent nature underlies the extraordinary mechanical properties of spider dragline silk.</title>
        <authorList>
            <person name="Kono N."/>
            <person name="Nakamura H."/>
            <person name="Mori M."/>
            <person name="Yoshida Y."/>
            <person name="Ohtoshi R."/>
            <person name="Malay A.D."/>
            <person name="Moran D.A.P."/>
            <person name="Tomita M."/>
            <person name="Numata K."/>
            <person name="Arakawa K."/>
        </authorList>
    </citation>
    <scope>NUCLEOTIDE SEQUENCE</scope>
</reference>
<name>A0A8X6FHN9_TRICU</name>
<dbReference type="EMBL" id="BMAO01032192">
    <property type="protein sequence ID" value="GFQ80437.1"/>
    <property type="molecule type" value="Genomic_DNA"/>
</dbReference>
<organism evidence="1 2">
    <name type="scientific">Trichonephila clavata</name>
    <name type="common">Joro spider</name>
    <name type="synonym">Nephila clavata</name>
    <dbReference type="NCBI Taxonomy" id="2740835"/>
    <lineage>
        <taxon>Eukaryota</taxon>
        <taxon>Metazoa</taxon>
        <taxon>Ecdysozoa</taxon>
        <taxon>Arthropoda</taxon>
        <taxon>Chelicerata</taxon>
        <taxon>Arachnida</taxon>
        <taxon>Araneae</taxon>
        <taxon>Araneomorphae</taxon>
        <taxon>Entelegynae</taxon>
        <taxon>Araneoidea</taxon>
        <taxon>Nephilidae</taxon>
        <taxon>Trichonephila</taxon>
    </lineage>
</organism>